<gene>
    <name evidence="1" type="ORF">MCC10043_2143</name>
    <name evidence="2" type="ORF">MCC10118_1908</name>
</gene>
<protein>
    <submittedName>
        <fullName evidence="1">Uncharacterized protein</fullName>
    </submittedName>
</protein>
<dbReference type="EMBL" id="SHTH01000023">
    <property type="protein sequence ID" value="TCF67517.1"/>
    <property type="molecule type" value="Genomic_DNA"/>
</dbReference>
<evidence type="ECO:0000313" key="2">
    <source>
        <dbReference type="EMBL" id="TCF67517.1"/>
    </source>
</evidence>
<reference evidence="1" key="2">
    <citation type="submission" date="2019-02" db="EMBL/GenBank/DDBJ databases">
        <authorList>
            <person name="Odamaki T."/>
        </authorList>
    </citation>
    <scope>NUCLEOTIDE SEQUENCE</scope>
    <source>
        <strain evidence="1">MCC10043</strain>
        <strain evidence="2">MCC10118</strain>
    </source>
</reference>
<sequence>MSNRFVKSATRKQMADSRRNEEGLTFPIGKHFLLAKLQHRSLKYLSAYSFT</sequence>
<comment type="caution">
    <text evidence="1">The sequence shown here is derived from an EMBL/GenBank/DDBJ whole genome shotgun (WGS) entry which is preliminary data.</text>
</comment>
<organism evidence="1 3">
    <name type="scientific">Bifidobacterium longum subsp. longum</name>
    <dbReference type="NCBI Taxonomy" id="1679"/>
    <lineage>
        <taxon>Bacteria</taxon>
        <taxon>Bacillati</taxon>
        <taxon>Actinomycetota</taxon>
        <taxon>Actinomycetes</taxon>
        <taxon>Bifidobacteriales</taxon>
        <taxon>Bifidobacteriaceae</taxon>
        <taxon>Bifidobacterium</taxon>
    </lineage>
</organism>
<dbReference type="Proteomes" id="UP000293137">
    <property type="component" value="Unassembled WGS sequence"/>
</dbReference>
<evidence type="ECO:0000313" key="1">
    <source>
        <dbReference type="EMBL" id="TCE38694.1"/>
    </source>
</evidence>
<evidence type="ECO:0000313" key="3">
    <source>
        <dbReference type="Proteomes" id="UP000292260"/>
    </source>
</evidence>
<name>A0A0M0VL38_BIFLL</name>
<reference evidence="3 4" key="1">
    <citation type="journal article" date="2018" name="Sci. Rep.">
        <title>Genomic diversity and distribution of Bifidobacterium longum subsp. longum across the human lifespan.</title>
        <authorList>
            <person name="Odamaki T."/>
            <person name="Bottacini F."/>
            <person name="Kato K."/>
            <person name="Mitsuyama E."/>
            <person name="Yoshida K."/>
            <person name="Horigome A."/>
            <person name="Xiao J.Z."/>
            <person name="van Sinderen D."/>
        </authorList>
    </citation>
    <scope>NUCLEOTIDE SEQUENCE [LARGE SCALE GENOMIC DNA]</scope>
    <source>
        <strain evidence="1 3">MCC10043</strain>
        <strain evidence="2 4">MCC10118</strain>
    </source>
</reference>
<accession>A0A0M0VL38</accession>
<dbReference type="AlphaFoldDB" id="A0A0M0VL38"/>
<dbReference type="EMBL" id="SHQU01000046">
    <property type="protein sequence ID" value="TCE38694.1"/>
    <property type="molecule type" value="Genomic_DNA"/>
</dbReference>
<evidence type="ECO:0000313" key="4">
    <source>
        <dbReference type="Proteomes" id="UP000293137"/>
    </source>
</evidence>
<proteinExistence type="predicted"/>
<dbReference type="Proteomes" id="UP000292260">
    <property type="component" value="Unassembled WGS sequence"/>
</dbReference>